<dbReference type="Proteomes" id="UP001190464">
    <property type="component" value="Chromosome"/>
</dbReference>
<evidence type="ECO:0000256" key="7">
    <source>
        <dbReference type="RuleBase" id="RU003797"/>
    </source>
</evidence>
<dbReference type="EMBL" id="OY726398">
    <property type="protein sequence ID" value="CAJ1508107.1"/>
    <property type="molecule type" value="Genomic_DNA"/>
</dbReference>
<accession>A0ABN9NRA7</accession>
<dbReference type="InterPro" id="IPR025657">
    <property type="entry name" value="RadC_JAB"/>
</dbReference>
<feature type="domain" description="MPN" evidence="8">
    <location>
        <begin position="99"/>
        <end position="216"/>
    </location>
</feature>
<gene>
    <name evidence="9" type="primary">radC</name>
    <name evidence="9" type="ORF">MU0102_003296</name>
</gene>
<dbReference type="SUPFAM" id="SSF47781">
    <property type="entry name" value="RuvA domain 2-like"/>
    <property type="match status" value="1"/>
</dbReference>
<keyword evidence="2" id="KW-0645">Protease</keyword>
<dbReference type="InterPro" id="IPR010994">
    <property type="entry name" value="RuvA_2-like"/>
</dbReference>
<reference evidence="9 10" key="1">
    <citation type="submission" date="2023-08" db="EMBL/GenBank/DDBJ databases">
        <authorList>
            <person name="Folkvardsen B D."/>
            <person name="Norman A."/>
        </authorList>
    </citation>
    <scope>NUCLEOTIDE SEQUENCE [LARGE SCALE GENOMIC DNA]</scope>
    <source>
        <strain evidence="9 10">Mu0102</strain>
    </source>
</reference>
<evidence type="ECO:0000256" key="1">
    <source>
        <dbReference type="ARBA" id="ARBA00010243"/>
    </source>
</evidence>
<keyword evidence="10" id="KW-1185">Reference proteome</keyword>
<dbReference type="Gene3D" id="3.40.140.10">
    <property type="entry name" value="Cytidine Deaminase, domain 2"/>
    <property type="match status" value="1"/>
</dbReference>
<organism evidence="9 10">
    <name type="scientific">[Mycobacterium] holstebronense</name>
    <dbReference type="NCBI Taxonomy" id="3064288"/>
    <lineage>
        <taxon>Bacteria</taxon>
        <taxon>Bacillati</taxon>
        <taxon>Actinomycetota</taxon>
        <taxon>Actinomycetes</taxon>
        <taxon>Mycobacteriales</taxon>
        <taxon>Mycobacteriaceae</taxon>
        <taxon>Mycolicibacterium</taxon>
    </lineage>
</organism>
<keyword evidence="3" id="KW-0479">Metal-binding</keyword>
<evidence type="ECO:0000256" key="3">
    <source>
        <dbReference type="ARBA" id="ARBA00022723"/>
    </source>
</evidence>
<keyword evidence="5" id="KW-0862">Zinc</keyword>
<comment type="similarity">
    <text evidence="1 7">Belongs to the UPF0758 family.</text>
</comment>
<dbReference type="PANTHER" id="PTHR30471:SF3">
    <property type="entry name" value="UPF0758 PROTEIN YEES-RELATED"/>
    <property type="match status" value="1"/>
</dbReference>
<dbReference type="RefSeq" id="WP_308484091.1">
    <property type="nucleotide sequence ID" value="NZ_OY726398.1"/>
</dbReference>
<proteinExistence type="inferred from homology"/>
<dbReference type="Pfam" id="PF20582">
    <property type="entry name" value="UPF0758_N"/>
    <property type="match status" value="1"/>
</dbReference>
<dbReference type="SUPFAM" id="SSF102712">
    <property type="entry name" value="JAB1/MPN domain"/>
    <property type="match status" value="1"/>
</dbReference>
<protein>
    <submittedName>
        <fullName evidence="9">DNA repair protein RadC</fullName>
    </submittedName>
</protein>
<dbReference type="InterPro" id="IPR037518">
    <property type="entry name" value="MPN"/>
</dbReference>
<evidence type="ECO:0000256" key="5">
    <source>
        <dbReference type="ARBA" id="ARBA00022833"/>
    </source>
</evidence>
<evidence type="ECO:0000256" key="4">
    <source>
        <dbReference type="ARBA" id="ARBA00022801"/>
    </source>
</evidence>
<evidence type="ECO:0000256" key="2">
    <source>
        <dbReference type="ARBA" id="ARBA00022670"/>
    </source>
</evidence>
<evidence type="ECO:0000313" key="10">
    <source>
        <dbReference type="Proteomes" id="UP001190464"/>
    </source>
</evidence>
<dbReference type="PANTHER" id="PTHR30471">
    <property type="entry name" value="DNA REPAIR PROTEIN RADC"/>
    <property type="match status" value="1"/>
</dbReference>
<dbReference type="Gene3D" id="1.10.150.20">
    <property type="entry name" value="5' to 3' exonuclease, C-terminal subdomain"/>
    <property type="match status" value="1"/>
</dbReference>
<keyword evidence="6" id="KW-0482">Metalloprotease</keyword>
<dbReference type="InterPro" id="IPR001405">
    <property type="entry name" value="UPF0758"/>
</dbReference>
<dbReference type="Pfam" id="PF04002">
    <property type="entry name" value="RadC"/>
    <property type="match status" value="1"/>
</dbReference>
<evidence type="ECO:0000313" key="9">
    <source>
        <dbReference type="EMBL" id="CAJ1508107.1"/>
    </source>
</evidence>
<name>A0ABN9NRA7_9MYCO</name>
<dbReference type="PROSITE" id="PS50249">
    <property type="entry name" value="MPN"/>
    <property type="match status" value="1"/>
</dbReference>
<dbReference type="NCBIfam" id="TIGR00608">
    <property type="entry name" value="radc"/>
    <property type="match status" value="1"/>
</dbReference>
<keyword evidence="4" id="KW-0378">Hydrolase</keyword>
<sequence>MLINALPPTERPRERLHARGVDALTDCELIALVLRNGTTGKSAVDLAAELIAEFGSAQDLARARPEELATVPGVGPAKAAALVAAFQLSSRSVRTDPVQLRAADDVATIARAELANARRERLIVVICDAGNRLQRVVAVAEGALDRSVVPVREILNAVLRHDGRAFAIAHNHPGATAEPSAADRRTTDLVKAAATTVGLRFLGHIIVTKDCWEVAA</sequence>
<dbReference type="InterPro" id="IPR046778">
    <property type="entry name" value="UPF0758_N"/>
</dbReference>
<evidence type="ECO:0000259" key="8">
    <source>
        <dbReference type="PROSITE" id="PS50249"/>
    </source>
</evidence>
<evidence type="ECO:0000256" key="6">
    <source>
        <dbReference type="ARBA" id="ARBA00023049"/>
    </source>
</evidence>